<proteinExistence type="predicted"/>
<comment type="subcellular location">
    <subcellularLocation>
        <location evidence="1">Cell membrane</location>
    </subcellularLocation>
</comment>
<accession>A0A4Q5LUG9</accession>
<keyword evidence="5" id="KW-0472">Membrane</keyword>
<evidence type="ECO:0000313" key="7">
    <source>
        <dbReference type="EMBL" id="RYU93336.1"/>
    </source>
</evidence>
<keyword evidence="2" id="KW-1003">Cell membrane</keyword>
<evidence type="ECO:0000256" key="5">
    <source>
        <dbReference type="ARBA" id="ARBA00023136"/>
    </source>
</evidence>
<dbReference type="SUPFAM" id="SSF53448">
    <property type="entry name" value="Nucleotide-diphospho-sugar transferases"/>
    <property type="match status" value="1"/>
</dbReference>
<dbReference type="PANTHER" id="PTHR43646:SF2">
    <property type="entry name" value="GLYCOSYLTRANSFERASE 2-LIKE DOMAIN-CONTAINING PROTEIN"/>
    <property type="match status" value="1"/>
</dbReference>
<keyword evidence="4 7" id="KW-0808">Transferase</keyword>
<gene>
    <name evidence="7" type="ORF">EWM59_22425</name>
</gene>
<comment type="caution">
    <text evidence="7">The sequence shown here is derived from an EMBL/GenBank/DDBJ whole genome shotgun (WGS) entry which is preliminary data.</text>
</comment>
<dbReference type="GO" id="GO:0016757">
    <property type="term" value="F:glycosyltransferase activity"/>
    <property type="evidence" value="ECO:0007669"/>
    <property type="project" value="UniProtKB-KW"/>
</dbReference>
<name>A0A4Q5LUG9_9BACT</name>
<dbReference type="OrthoDB" id="9810303at2"/>
<dbReference type="InterPro" id="IPR001173">
    <property type="entry name" value="Glyco_trans_2-like"/>
</dbReference>
<dbReference type="NCBIfam" id="TIGR04283">
    <property type="entry name" value="glyco_like_mftF"/>
    <property type="match status" value="1"/>
</dbReference>
<dbReference type="InterPro" id="IPR026461">
    <property type="entry name" value="Trfase_2_rSAM/seldom_assoc"/>
</dbReference>
<keyword evidence="3" id="KW-0328">Glycosyltransferase</keyword>
<dbReference type="Gene3D" id="3.90.550.10">
    <property type="entry name" value="Spore Coat Polysaccharide Biosynthesis Protein SpsA, Chain A"/>
    <property type="match status" value="1"/>
</dbReference>
<keyword evidence="8" id="KW-1185">Reference proteome</keyword>
<dbReference type="RefSeq" id="WP_130023493.1">
    <property type="nucleotide sequence ID" value="NZ_SEWF01000047.1"/>
</dbReference>
<dbReference type="GO" id="GO:0005886">
    <property type="term" value="C:plasma membrane"/>
    <property type="evidence" value="ECO:0007669"/>
    <property type="project" value="UniProtKB-SubCell"/>
</dbReference>
<dbReference type="CDD" id="cd02522">
    <property type="entry name" value="GT_2_like_a"/>
    <property type="match status" value="1"/>
</dbReference>
<dbReference type="AlphaFoldDB" id="A0A4Q5LUG9"/>
<dbReference type="PANTHER" id="PTHR43646">
    <property type="entry name" value="GLYCOSYLTRANSFERASE"/>
    <property type="match status" value="1"/>
</dbReference>
<evidence type="ECO:0000313" key="8">
    <source>
        <dbReference type="Proteomes" id="UP000293162"/>
    </source>
</evidence>
<dbReference type="EMBL" id="SEWF01000047">
    <property type="protein sequence ID" value="RYU93336.1"/>
    <property type="molecule type" value="Genomic_DNA"/>
</dbReference>
<reference evidence="7 8" key="1">
    <citation type="submission" date="2019-02" db="EMBL/GenBank/DDBJ databases">
        <title>Bacterial novel species Emticicia sp. 17J42-9 isolated from soil.</title>
        <authorList>
            <person name="Jung H.-Y."/>
        </authorList>
    </citation>
    <scope>NUCLEOTIDE SEQUENCE [LARGE SCALE GENOMIC DNA]</scope>
    <source>
        <strain evidence="7 8">17J42-9</strain>
    </source>
</reference>
<evidence type="ECO:0000256" key="1">
    <source>
        <dbReference type="ARBA" id="ARBA00004236"/>
    </source>
</evidence>
<dbReference type="Pfam" id="PF00535">
    <property type="entry name" value="Glycos_transf_2"/>
    <property type="match status" value="1"/>
</dbReference>
<sequence length="228" mass="25923">MISIIIPTYNEAENIVGLIQFLKDNSNGLVNEIIVSDGGSTDETLHLAQNTGAKAILSPQTGRANQMNFGASQSTGSLLYFIHADTFPPASFANDLLHCMNNNFNCGRYRTKFDNSNLLLKFNEFFTRFDWFVCYGGDQTFFITKTLFEKIGGFKPDMRIMEDYEIVMRARKAGYYTIIPKAAIISARKYKNNSWIRVQLANYRIIQMFHNGASQIEMATTYKKLLNP</sequence>
<protein>
    <submittedName>
        <fullName evidence="7">Glycosyltransferase</fullName>
    </submittedName>
</protein>
<evidence type="ECO:0000256" key="4">
    <source>
        <dbReference type="ARBA" id="ARBA00022679"/>
    </source>
</evidence>
<dbReference type="InterPro" id="IPR029044">
    <property type="entry name" value="Nucleotide-diphossugar_trans"/>
</dbReference>
<dbReference type="Proteomes" id="UP000293162">
    <property type="component" value="Unassembled WGS sequence"/>
</dbReference>
<feature type="domain" description="Glycosyltransferase 2-like" evidence="6">
    <location>
        <begin position="3"/>
        <end position="154"/>
    </location>
</feature>
<evidence type="ECO:0000256" key="3">
    <source>
        <dbReference type="ARBA" id="ARBA00022676"/>
    </source>
</evidence>
<organism evidence="7 8">
    <name type="scientific">Emticicia agri</name>
    <dbReference type="NCBI Taxonomy" id="2492393"/>
    <lineage>
        <taxon>Bacteria</taxon>
        <taxon>Pseudomonadati</taxon>
        <taxon>Bacteroidota</taxon>
        <taxon>Cytophagia</taxon>
        <taxon>Cytophagales</taxon>
        <taxon>Leadbetterellaceae</taxon>
        <taxon>Emticicia</taxon>
    </lineage>
</organism>
<evidence type="ECO:0000259" key="6">
    <source>
        <dbReference type="Pfam" id="PF00535"/>
    </source>
</evidence>
<evidence type="ECO:0000256" key="2">
    <source>
        <dbReference type="ARBA" id="ARBA00022475"/>
    </source>
</evidence>